<keyword evidence="2" id="KW-1185">Reference proteome</keyword>
<dbReference type="InterPro" id="IPR052721">
    <property type="entry name" value="ET_Amicyanin"/>
</dbReference>
<gene>
    <name evidence="1" type="ORF">NARC_60168</name>
</gene>
<reference evidence="1 2" key="1">
    <citation type="journal article" date="2019" name="Front. Microbiol.">
        <title>Ammonia Oxidation by the Arctic Terrestrial Thaumarchaeote Candidatus Nitrosocosmicus arcticus Is Stimulated by Increasing Temperatures.</title>
        <authorList>
            <person name="Alves R.J.E."/>
            <person name="Kerou M."/>
            <person name="Zappe A."/>
            <person name="Bittner R."/>
            <person name="Abby S.S."/>
            <person name="Schmidt H.A."/>
            <person name="Pfeifer K."/>
            <person name="Schleper C."/>
        </authorList>
    </citation>
    <scope>NUCLEOTIDE SEQUENCE [LARGE SCALE GENOMIC DNA]</scope>
    <source>
        <strain evidence="1 2">Kfb</strain>
    </source>
</reference>
<dbReference type="SUPFAM" id="SSF49503">
    <property type="entry name" value="Cupredoxins"/>
    <property type="match status" value="1"/>
</dbReference>
<evidence type="ECO:0000313" key="2">
    <source>
        <dbReference type="Proteomes" id="UP000315289"/>
    </source>
</evidence>
<accession>A0A557SW20</accession>
<dbReference type="AlphaFoldDB" id="A0A557SW20"/>
<organism evidence="1 2">
    <name type="scientific">Candidatus Nitrosocosmicus arcticus</name>
    <dbReference type="NCBI Taxonomy" id="2035267"/>
    <lineage>
        <taxon>Archaea</taxon>
        <taxon>Nitrososphaerota</taxon>
        <taxon>Nitrososphaeria</taxon>
        <taxon>Nitrososphaerales</taxon>
        <taxon>Nitrososphaeraceae</taxon>
        <taxon>Candidatus Nitrosocosmicus</taxon>
    </lineage>
</organism>
<dbReference type="PANTHER" id="PTHR36507">
    <property type="entry name" value="BLL1555 PROTEIN"/>
    <property type="match status" value="1"/>
</dbReference>
<dbReference type="InterPro" id="IPR008972">
    <property type="entry name" value="Cupredoxin"/>
</dbReference>
<protein>
    <submittedName>
        <fullName evidence="1">Blue (Type 1) copper domain protein</fullName>
    </submittedName>
</protein>
<proteinExistence type="predicted"/>
<sequence>MIIMNFTRNSKNRSLSMIVVASLFIIITTSTLTPSMTIIPSAHAQFGSMATLQNTPSTYAVSIIPGAAQRDSPNHYYPPAISVPVGTTVAWFNNDYGQPHTVTSGAPNASDAGSIFNSGIMPPTANAFFQYTFENPGDYIYHCIIHPWRQAIVSASDSYENGQYIKMSSGVGSLFNLTENFRTLVDFEPLTVPLDGTTPIAYNITISKDNNNTIFTDTFVTNGESLPLELIKSNNNETNVYGPDFSSTGAYHVDAPFLEGDGNYTIRAEVTAVNSIQPVTTIVDEFTLRTVK</sequence>
<dbReference type="PANTHER" id="PTHR36507:SF1">
    <property type="entry name" value="BLL1555 PROTEIN"/>
    <property type="match status" value="1"/>
</dbReference>
<name>A0A557SW20_9ARCH</name>
<dbReference type="EMBL" id="VOAH01000006">
    <property type="protein sequence ID" value="TVP40781.1"/>
    <property type="molecule type" value="Genomic_DNA"/>
</dbReference>
<dbReference type="Proteomes" id="UP000315289">
    <property type="component" value="Unassembled WGS sequence"/>
</dbReference>
<evidence type="ECO:0000313" key="1">
    <source>
        <dbReference type="EMBL" id="TVP40781.1"/>
    </source>
</evidence>
<comment type="caution">
    <text evidence="1">The sequence shown here is derived from an EMBL/GenBank/DDBJ whole genome shotgun (WGS) entry which is preliminary data.</text>
</comment>
<dbReference type="Gene3D" id="2.60.40.420">
    <property type="entry name" value="Cupredoxins - blue copper proteins"/>
    <property type="match status" value="1"/>
</dbReference>